<dbReference type="Proteomes" id="UP000323876">
    <property type="component" value="Unassembled WGS sequence"/>
</dbReference>
<keyword evidence="1" id="KW-0472">Membrane</keyword>
<evidence type="ECO:0000313" key="2">
    <source>
        <dbReference type="EMBL" id="KAA8888480.1"/>
    </source>
</evidence>
<keyword evidence="3" id="KW-1185">Reference proteome</keyword>
<feature type="transmembrane region" description="Helical" evidence="1">
    <location>
        <begin position="75"/>
        <end position="93"/>
    </location>
</feature>
<keyword evidence="1" id="KW-0812">Transmembrane</keyword>
<dbReference type="AlphaFoldDB" id="A0A5N0EI28"/>
<feature type="transmembrane region" description="Helical" evidence="1">
    <location>
        <begin position="168"/>
        <end position="190"/>
    </location>
</feature>
<gene>
    <name evidence="2" type="ORF">F3087_15840</name>
</gene>
<dbReference type="OrthoDB" id="4548588at2"/>
<proteinExistence type="predicted"/>
<evidence type="ECO:0000313" key="3">
    <source>
        <dbReference type="Proteomes" id="UP000323876"/>
    </source>
</evidence>
<name>A0A5N0EI28_9NOCA</name>
<organism evidence="2 3">
    <name type="scientific">Nocardia colli</name>
    <dbReference type="NCBI Taxonomy" id="2545717"/>
    <lineage>
        <taxon>Bacteria</taxon>
        <taxon>Bacillati</taxon>
        <taxon>Actinomycetota</taxon>
        <taxon>Actinomycetes</taxon>
        <taxon>Mycobacteriales</taxon>
        <taxon>Nocardiaceae</taxon>
        <taxon>Nocardia</taxon>
    </lineage>
</organism>
<protein>
    <submittedName>
        <fullName evidence="2">Uncharacterized protein</fullName>
    </submittedName>
</protein>
<feature type="transmembrane region" description="Helical" evidence="1">
    <location>
        <begin position="12"/>
        <end position="34"/>
    </location>
</feature>
<dbReference type="RefSeq" id="WP_150402645.1">
    <property type="nucleotide sequence ID" value="NZ_VXLC01000004.1"/>
</dbReference>
<dbReference type="EMBL" id="VXLC01000004">
    <property type="protein sequence ID" value="KAA8888480.1"/>
    <property type="molecule type" value="Genomic_DNA"/>
</dbReference>
<comment type="caution">
    <text evidence="2">The sequence shown here is derived from an EMBL/GenBank/DDBJ whole genome shotgun (WGS) entry which is preliminary data.</text>
</comment>
<sequence>MSTDSLKLFRPTTVTLAAVAQFLVAGAFLSTPAIRARFGAESQAAAVADIERQGHDGQVLVDTGIRFDASGFESAIPGSVAAALAALAVLNLSGSRVGRIASLVFAPIVIAGNYAIMASNKGAAQAVAKVFEKTGKDSVRDIDIQSFLDAAESVYPSWLPSLAKGRSATITVGSALVVLLLSLGSARAYFRKAA</sequence>
<reference evidence="2 3" key="1">
    <citation type="submission" date="2019-09" db="EMBL/GenBank/DDBJ databases">
        <authorList>
            <person name="Wang X."/>
        </authorList>
    </citation>
    <scope>NUCLEOTIDE SEQUENCE [LARGE SCALE GENOMIC DNA]</scope>
    <source>
        <strain evidence="2 3">CICC 11023</strain>
    </source>
</reference>
<evidence type="ECO:0000256" key="1">
    <source>
        <dbReference type="SAM" id="Phobius"/>
    </source>
</evidence>
<feature type="transmembrane region" description="Helical" evidence="1">
    <location>
        <begin position="100"/>
        <end position="117"/>
    </location>
</feature>
<accession>A0A5N0EI28</accession>
<keyword evidence="1" id="KW-1133">Transmembrane helix</keyword>